<feature type="non-terminal residue" evidence="1">
    <location>
        <position position="77"/>
    </location>
</feature>
<organism evidence="1 2">
    <name type="scientific">Kingdonia uniflora</name>
    <dbReference type="NCBI Taxonomy" id="39325"/>
    <lineage>
        <taxon>Eukaryota</taxon>
        <taxon>Viridiplantae</taxon>
        <taxon>Streptophyta</taxon>
        <taxon>Embryophyta</taxon>
        <taxon>Tracheophyta</taxon>
        <taxon>Spermatophyta</taxon>
        <taxon>Magnoliopsida</taxon>
        <taxon>Ranunculales</taxon>
        <taxon>Circaeasteraceae</taxon>
        <taxon>Kingdonia</taxon>
    </lineage>
</organism>
<dbReference type="AlphaFoldDB" id="A0A7J7NUG7"/>
<protein>
    <submittedName>
        <fullName evidence="1">Uncharacterized protein</fullName>
    </submittedName>
</protein>
<comment type="caution">
    <text evidence="1">The sequence shown here is derived from an EMBL/GenBank/DDBJ whole genome shotgun (WGS) entry which is preliminary data.</text>
</comment>
<evidence type="ECO:0000313" key="1">
    <source>
        <dbReference type="EMBL" id="KAF6170855.1"/>
    </source>
</evidence>
<dbReference type="EMBL" id="JACGCM010000560">
    <property type="protein sequence ID" value="KAF6170855.1"/>
    <property type="molecule type" value="Genomic_DNA"/>
</dbReference>
<accession>A0A7J7NUG7</accession>
<reference evidence="1 2" key="1">
    <citation type="journal article" date="2020" name="IScience">
        <title>Genome Sequencing of the Endangered Kingdonia uniflora (Circaeasteraceae, Ranunculales) Reveals Potential Mechanisms of Evolutionary Specialization.</title>
        <authorList>
            <person name="Sun Y."/>
            <person name="Deng T."/>
            <person name="Zhang A."/>
            <person name="Moore M.J."/>
            <person name="Landis J.B."/>
            <person name="Lin N."/>
            <person name="Zhang H."/>
            <person name="Zhang X."/>
            <person name="Huang J."/>
            <person name="Zhang X."/>
            <person name="Sun H."/>
            <person name="Wang H."/>
        </authorList>
    </citation>
    <scope>NUCLEOTIDE SEQUENCE [LARGE SCALE GENOMIC DNA]</scope>
    <source>
        <strain evidence="1">TB1705</strain>
        <tissue evidence="1">Leaf</tissue>
    </source>
</reference>
<proteinExistence type="predicted"/>
<name>A0A7J7NUG7_9MAGN</name>
<sequence>MYGFFTPLFYLKPCKMADLLQQSTPQNLGMDSLLPLKQLHSFEVFQPSPSPNHYSLLTFLHFQRLVVCYQHSFLLDV</sequence>
<dbReference type="Proteomes" id="UP000541444">
    <property type="component" value="Unassembled WGS sequence"/>
</dbReference>
<keyword evidence="2" id="KW-1185">Reference proteome</keyword>
<gene>
    <name evidence="1" type="ORF">GIB67_015807</name>
</gene>
<evidence type="ECO:0000313" key="2">
    <source>
        <dbReference type="Proteomes" id="UP000541444"/>
    </source>
</evidence>